<proteinExistence type="predicted"/>
<keyword evidence="3" id="KW-0804">Transcription</keyword>
<dbReference type="InterPro" id="IPR010982">
    <property type="entry name" value="Lambda_DNA-bd_dom_sf"/>
</dbReference>
<evidence type="ECO:0000256" key="2">
    <source>
        <dbReference type="ARBA" id="ARBA00023125"/>
    </source>
</evidence>
<organism evidence="6 7">
    <name type="scientific">Aureimonas altamirensis DSM 21988</name>
    <dbReference type="NCBI Taxonomy" id="1121026"/>
    <lineage>
        <taxon>Bacteria</taxon>
        <taxon>Pseudomonadati</taxon>
        <taxon>Pseudomonadota</taxon>
        <taxon>Alphaproteobacteria</taxon>
        <taxon>Hyphomicrobiales</taxon>
        <taxon>Aurantimonadaceae</taxon>
        <taxon>Aureimonas</taxon>
    </lineage>
</organism>
<dbReference type="PANTHER" id="PTHR30146">
    <property type="entry name" value="LACI-RELATED TRANSCRIPTIONAL REPRESSOR"/>
    <property type="match status" value="1"/>
</dbReference>
<evidence type="ECO:0000313" key="7">
    <source>
        <dbReference type="Proteomes" id="UP000184290"/>
    </source>
</evidence>
<dbReference type="InterPro" id="IPR001761">
    <property type="entry name" value="Peripla_BP/Lac1_sug-bd_dom"/>
</dbReference>
<keyword evidence="7" id="KW-1185">Reference proteome</keyword>
<dbReference type="SUPFAM" id="SSF53822">
    <property type="entry name" value="Periplasmic binding protein-like I"/>
    <property type="match status" value="1"/>
</dbReference>
<dbReference type="InterPro" id="IPR000843">
    <property type="entry name" value="HTH_LacI"/>
</dbReference>
<dbReference type="InterPro" id="IPR028082">
    <property type="entry name" value="Peripla_BP_I"/>
</dbReference>
<sequence>MANDRQEPDSSKAPTSADVARRAGVSQTTVSQVLNGKAGITRISADTRQKVLDAAANLGYTPNHAARSLRERRTKLIALVMPTIGNPYFSDVVHAAQEVARDAGYSVAVIPMRAAGDLRTSALLQGAACDGIIATGHDNCSSPDLLALKARGLAVVVVQEPSPDPAISSISVDLEEGGYIATRHLIRQGHRRVCHITERLRALPDAESRLGGYRRALAEAGLPFDPELVFVTENSMEGGAAAVDRLLELAQNSPTAAFVYNDRLAVGALARLRERGVNVPGEFSLVGFDGLAIGAFTAPALTTIDSPREAIGRLAAETLIKAIEDGYQTGQTHRLPVRLVVRGSCGGQPAP</sequence>
<dbReference type="Gene3D" id="3.40.50.2300">
    <property type="match status" value="2"/>
</dbReference>
<gene>
    <name evidence="6" type="ORF">SAMN02745911_1782</name>
</gene>
<dbReference type="Pfam" id="PF00356">
    <property type="entry name" value="LacI"/>
    <property type="match status" value="1"/>
</dbReference>
<dbReference type="PROSITE" id="PS50932">
    <property type="entry name" value="HTH_LACI_2"/>
    <property type="match status" value="1"/>
</dbReference>
<reference evidence="6 7" key="1">
    <citation type="submission" date="2016-11" db="EMBL/GenBank/DDBJ databases">
        <authorList>
            <person name="Varghese N."/>
            <person name="Submissions S."/>
        </authorList>
    </citation>
    <scope>NUCLEOTIDE SEQUENCE [LARGE SCALE GENOMIC DNA]</scope>
    <source>
        <strain evidence="6 7">DSM 21988</strain>
    </source>
</reference>
<evidence type="ECO:0000256" key="4">
    <source>
        <dbReference type="SAM" id="MobiDB-lite"/>
    </source>
</evidence>
<name>A0ABY1IGE6_9HYPH</name>
<accession>A0ABY1IGE6</accession>
<evidence type="ECO:0000256" key="3">
    <source>
        <dbReference type="ARBA" id="ARBA00023163"/>
    </source>
</evidence>
<comment type="caution">
    <text evidence="6">The sequence shown here is derived from an EMBL/GenBank/DDBJ whole genome shotgun (WGS) entry which is preliminary data.</text>
</comment>
<feature type="domain" description="HTH lacI-type" evidence="5">
    <location>
        <begin position="14"/>
        <end position="71"/>
    </location>
</feature>
<dbReference type="SMART" id="SM00354">
    <property type="entry name" value="HTH_LACI"/>
    <property type="match status" value="1"/>
</dbReference>
<dbReference type="EMBL" id="FQZC01000002">
    <property type="protein sequence ID" value="SHJ13563.1"/>
    <property type="molecule type" value="Genomic_DNA"/>
</dbReference>
<dbReference type="RefSeq" id="WP_060604424.1">
    <property type="nucleotide sequence ID" value="NZ_FQZC01000002.1"/>
</dbReference>
<dbReference type="CDD" id="cd01392">
    <property type="entry name" value="HTH_LacI"/>
    <property type="match status" value="1"/>
</dbReference>
<dbReference type="CDD" id="cd06267">
    <property type="entry name" value="PBP1_LacI_sugar_binding-like"/>
    <property type="match status" value="1"/>
</dbReference>
<keyword evidence="2" id="KW-0238">DNA-binding</keyword>
<dbReference type="SUPFAM" id="SSF47413">
    <property type="entry name" value="lambda repressor-like DNA-binding domains"/>
    <property type="match status" value="1"/>
</dbReference>
<dbReference type="Gene3D" id="1.10.260.40">
    <property type="entry name" value="lambda repressor-like DNA-binding domains"/>
    <property type="match status" value="1"/>
</dbReference>
<evidence type="ECO:0000256" key="1">
    <source>
        <dbReference type="ARBA" id="ARBA00023015"/>
    </source>
</evidence>
<dbReference type="PANTHER" id="PTHR30146:SF109">
    <property type="entry name" value="HTH-TYPE TRANSCRIPTIONAL REGULATOR GALS"/>
    <property type="match status" value="1"/>
</dbReference>
<keyword evidence="1" id="KW-0805">Transcription regulation</keyword>
<feature type="region of interest" description="Disordered" evidence="4">
    <location>
        <begin position="1"/>
        <end position="24"/>
    </location>
</feature>
<protein>
    <submittedName>
        <fullName evidence="6">Transcriptional regulator, LacI family</fullName>
    </submittedName>
</protein>
<evidence type="ECO:0000259" key="5">
    <source>
        <dbReference type="PROSITE" id="PS50932"/>
    </source>
</evidence>
<dbReference type="Pfam" id="PF00532">
    <property type="entry name" value="Peripla_BP_1"/>
    <property type="match status" value="1"/>
</dbReference>
<evidence type="ECO:0000313" key="6">
    <source>
        <dbReference type="EMBL" id="SHJ13563.1"/>
    </source>
</evidence>
<feature type="compositionally biased region" description="Basic and acidic residues" evidence="4">
    <location>
        <begin position="1"/>
        <end position="10"/>
    </location>
</feature>
<dbReference type="Proteomes" id="UP000184290">
    <property type="component" value="Unassembled WGS sequence"/>
</dbReference>